<dbReference type="AlphaFoldDB" id="A0A4Y8S8V6"/>
<feature type="signal peptide" evidence="1">
    <location>
        <begin position="1"/>
        <end position="29"/>
    </location>
</feature>
<gene>
    <name evidence="2" type="ORF">E2R66_20275</name>
</gene>
<dbReference type="RefSeq" id="WP_133234000.1">
    <property type="nucleotide sequence ID" value="NZ_SOZE01000024.1"/>
</dbReference>
<keyword evidence="1" id="KW-0732">Signal</keyword>
<accession>A0A4Y8S8V6</accession>
<dbReference type="OrthoDB" id="5431540at2"/>
<organism evidence="2 3">
    <name type="scientific">Mucilaginibacter psychrotolerans</name>
    <dbReference type="NCBI Taxonomy" id="1524096"/>
    <lineage>
        <taxon>Bacteria</taxon>
        <taxon>Pseudomonadati</taxon>
        <taxon>Bacteroidota</taxon>
        <taxon>Sphingobacteriia</taxon>
        <taxon>Sphingobacteriales</taxon>
        <taxon>Sphingobacteriaceae</taxon>
        <taxon>Mucilaginibacter</taxon>
    </lineage>
</organism>
<dbReference type="EMBL" id="SOZE01000024">
    <property type="protein sequence ID" value="TFF35081.1"/>
    <property type="molecule type" value="Genomic_DNA"/>
</dbReference>
<evidence type="ECO:0000256" key="1">
    <source>
        <dbReference type="SAM" id="SignalP"/>
    </source>
</evidence>
<feature type="chain" id="PRO_5021357932" description="DUF922 domain-containing protein" evidence="1">
    <location>
        <begin position="30"/>
        <end position="377"/>
    </location>
</feature>
<evidence type="ECO:0000313" key="3">
    <source>
        <dbReference type="Proteomes" id="UP000297540"/>
    </source>
</evidence>
<dbReference type="InterPro" id="IPR010321">
    <property type="entry name" value="DUF922"/>
</dbReference>
<evidence type="ECO:0000313" key="2">
    <source>
        <dbReference type="EMBL" id="TFF35081.1"/>
    </source>
</evidence>
<protein>
    <recommendedName>
        <fullName evidence="4">DUF922 domain-containing protein</fullName>
    </recommendedName>
</protein>
<keyword evidence="3" id="KW-1185">Reference proteome</keyword>
<name>A0A4Y8S8V6_9SPHI</name>
<proteinExistence type="predicted"/>
<evidence type="ECO:0008006" key="4">
    <source>
        <dbReference type="Google" id="ProtNLM"/>
    </source>
</evidence>
<comment type="caution">
    <text evidence="2">The sequence shown here is derived from an EMBL/GenBank/DDBJ whole genome shotgun (WGS) entry which is preliminary data.</text>
</comment>
<dbReference type="Proteomes" id="UP000297540">
    <property type="component" value="Unassembled WGS sequence"/>
</dbReference>
<dbReference type="Pfam" id="PF06037">
    <property type="entry name" value="DUF922"/>
    <property type="match status" value="1"/>
</dbReference>
<reference evidence="2 3" key="1">
    <citation type="journal article" date="2017" name="Int. J. Syst. Evol. Microbiol.">
        <title>Mucilaginibacterpsychrotolerans sp. nov., isolated from peatlands.</title>
        <authorList>
            <person name="Deng Y."/>
            <person name="Shen L."/>
            <person name="Xu B."/>
            <person name="Liu Y."/>
            <person name="Gu Z."/>
            <person name="Liu H."/>
            <person name="Zhou Y."/>
        </authorList>
    </citation>
    <scope>NUCLEOTIDE SEQUENCE [LARGE SCALE GENOMIC DNA]</scope>
    <source>
        <strain evidence="2 3">NH7-4</strain>
    </source>
</reference>
<sequence>MQRSSLPFFKKRFIQLVALIIVAFAPAFTTGSQPDAYITLQNQRLTITPKEFYIARIDDHRADKAGLGSMLAPPKAGKPAESLEVDLQGGTAAAMKTFVDNSFTPNKSLRALVIKLKTFNVAETALANGAAAGKISYSISFGYERDDDFILLDNYTASSTYQRPAGPPQYIEALLRSIISSSLLYINKWMDTQAGVNMKLARGVSIKFTDYKEVPEGDTIYYNVNRPLKWADFIAKPPSSRYAAEVFASLGYNEEVKLVDGIIKIRLDLKVYVPKSASWVRYDVTDNHSLNHEQRHFDIVRLAAERFKQAILKEKLTTYNYDGPINVAYLDALRDIYAVQKQYDAETGHGTNTYQQQRWAARIDKELQILGIKPPKS</sequence>